<gene>
    <name evidence="15" type="ORF">BDW59DRAFT_108282</name>
</gene>
<protein>
    <recommendedName>
        <fullName evidence="3 12">Ribokinase</fullName>
        <shortName evidence="12">RK</shortName>
        <ecNumber evidence="2 12">2.7.1.15</ecNumber>
    </recommendedName>
</protein>
<dbReference type="Proteomes" id="UP001610335">
    <property type="component" value="Unassembled WGS sequence"/>
</dbReference>
<sequence length="390" mass="41050">MAPTIRVIGSLNADMVSITPRFPDAGETITSSAYFISAGGKGANQAVACGRLSRSQSSPSTVTTESDKNNNNNNGDVKIEMVGAVGALDGHFGSLLKPTLEESGVDTSRVQVIGDSYTGVAVIIVDSSAGGENRILFSPGANYTGMQGTPEVLGMALASPVPDVIVMQGEIPTETTIGILRDIARWKAEQREKGNKGIDAGPDVMFNPAPAPPGGLPGDVYAGVDHLIMNETEAGLMTPSAEELVKVPGVEEGQDGKEKVARYFHSLGVTYVLVTLGAKGVWYSAADADGGTGLDKSQRVTNQVPAAKVSRVLDTTAAGDTFVGAYAVKVARWREQRRVEGRTGEDLTGEEKGVRYKVVMDEAMEVATRASARCVERQGAMDSIPWEDEI</sequence>
<keyword evidence="11 12" id="KW-0119">Carbohydrate metabolism</keyword>
<feature type="binding site" evidence="12">
    <location>
        <position position="320"/>
    </location>
    <ligand>
        <name>substrate</name>
    </ligand>
</feature>
<comment type="subcellular location">
    <subcellularLocation>
        <location evidence="12">Cytoplasm</location>
    </subcellularLocation>
    <subcellularLocation>
        <location evidence="12">Nucleus</location>
    </subcellularLocation>
</comment>
<dbReference type="EMBL" id="JBFXLS010000061">
    <property type="protein sequence ID" value="KAL2821847.1"/>
    <property type="molecule type" value="Genomic_DNA"/>
</dbReference>
<dbReference type="Pfam" id="PF00294">
    <property type="entry name" value="PfkB"/>
    <property type="match status" value="1"/>
</dbReference>
<accession>A0ABR4I4D5</accession>
<evidence type="ECO:0000256" key="6">
    <source>
        <dbReference type="ARBA" id="ARBA00022741"/>
    </source>
</evidence>
<dbReference type="InterPro" id="IPR002139">
    <property type="entry name" value="Ribo/fructo_kinase"/>
</dbReference>
<dbReference type="Gene3D" id="3.40.1190.20">
    <property type="match status" value="1"/>
</dbReference>
<keyword evidence="9 12" id="KW-0460">Magnesium</keyword>
<comment type="caution">
    <text evidence="15">The sequence shown here is derived from an EMBL/GenBank/DDBJ whole genome shotgun (WGS) entry which is preliminary data.</text>
</comment>
<dbReference type="HAMAP" id="MF_01987">
    <property type="entry name" value="Ribokinase"/>
    <property type="match status" value="1"/>
</dbReference>
<evidence type="ECO:0000256" key="12">
    <source>
        <dbReference type="HAMAP-Rule" id="MF_03215"/>
    </source>
</evidence>
<dbReference type="PROSITE" id="PS00584">
    <property type="entry name" value="PFKB_KINASES_2"/>
    <property type="match status" value="1"/>
</dbReference>
<comment type="pathway">
    <text evidence="12">Carbohydrate metabolism; D-ribose degradation; D-ribose 5-phosphate from beta-D-ribopyranose: step 2/2.</text>
</comment>
<comment type="subunit">
    <text evidence="12">Homodimer.</text>
</comment>
<evidence type="ECO:0000256" key="3">
    <source>
        <dbReference type="ARBA" id="ARBA00016943"/>
    </source>
</evidence>
<evidence type="ECO:0000256" key="13">
    <source>
        <dbReference type="SAM" id="MobiDB-lite"/>
    </source>
</evidence>
<dbReference type="CDD" id="cd01174">
    <property type="entry name" value="ribokinase"/>
    <property type="match status" value="1"/>
</dbReference>
<feature type="region of interest" description="Disordered" evidence="13">
    <location>
        <begin position="51"/>
        <end position="75"/>
    </location>
</feature>
<evidence type="ECO:0000313" key="15">
    <source>
        <dbReference type="EMBL" id="KAL2821847.1"/>
    </source>
</evidence>
<keyword evidence="16" id="KW-1185">Reference proteome</keyword>
<evidence type="ECO:0000256" key="7">
    <source>
        <dbReference type="ARBA" id="ARBA00022777"/>
    </source>
</evidence>
<comment type="cofactor">
    <cofactor evidence="12">
        <name>Mg(2+)</name>
        <dbReference type="ChEBI" id="CHEBI:18420"/>
    </cofactor>
    <text evidence="12">Requires a divalent cation, most likely magnesium in vivo, as an electrophilic catalyst to aid phosphoryl group transfer. It is the chelate of the metal and the nucleotide that is the actual substrate.</text>
</comment>
<organism evidence="15 16">
    <name type="scientific">Aspergillus cavernicola</name>
    <dbReference type="NCBI Taxonomy" id="176166"/>
    <lineage>
        <taxon>Eukaryota</taxon>
        <taxon>Fungi</taxon>
        <taxon>Dikarya</taxon>
        <taxon>Ascomycota</taxon>
        <taxon>Pezizomycotina</taxon>
        <taxon>Eurotiomycetes</taxon>
        <taxon>Eurotiomycetidae</taxon>
        <taxon>Eurotiales</taxon>
        <taxon>Aspergillaceae</taxon>
        <taxon>Aspergillus</taxon>
        <taxon>Aspergillus subgen. Nidulantes</taxon>
    </lineage>
</organism>
<feature type="compositionally biased region" description="Polar residues" evidence="13">
    <location>
        <begin position="53"/>
        <end position="64"/>
    </location>
</feature>
<comment type="similarity">
    <text evidence="12">Belongs to the carbohydrate kinase PfkB family. Ribokinase subfamily.</text>
</comment>
<comment type="function">
    <text evidence="12">Catalyzes the phosphorylation of ribose at O-5 in a reaction requiring ATP and magnesium. The resulting D-ribose-5-phosphate can then be used either for sythesis of nucleotides, histidine, and tryptophan, or as a component of the pentose phosphate pathway.</text>
</comment>
<evidence type="ECO:0000256" key="9">
    <source>
        <dbReference type="ARBA" id="ARBA00022842"/>
    </source>
</evidence>
<dbReference type="InterPro" id="IPR011611">
    <property type="entry name" value="PfkB_dom"/>
</dbReference>
<evidence type="ECO:0000313" key="16">
    <source>
        <dbReference type="Proteomes" id="UP001610335"/>
    </source>
</evidence>
<feature type="binding site" evidence="12">
    <location>
        <position position="316"/>
    </location>
    <ligand>
        <name>K(+)</name>
        <dbReference type="ChEBI" id="CHEBI:29103"/>
    </ligand>
</feature>
<keyword evidence="7 12" id="KW-0418">Kinase</keyword>
<dbReference type="InterPro" id="IPR011877">
    <property type="entry name" value="Ribokinase"/>
</dbReference>
<feature type="binding site" evidence="12">
    <location>
        <position position="379"/>
    </location>
    <ligand>
        <name>K(+)</name>
        <dbReference type="ChEBI" id="CHEBI:29103"/>
    </ligand>
</feature>
<dbReference type="EC" id="2.7.1.15" evidence="2 12"/>
<dbReference type="PANTHER" id="PTHR10584:SF166">
    <property type="entry name" value="RIBOKINASE"/>
    <property type="match status" value="1"/>
</dbReference>
<dbReference type="PRINTS" id="PR00990">
    <property type="entry name" value="RIBOKINASE"/>
</dbReference>
<evidence type="ECO:0000256" key="5">
    <source>
        <dbReference type="ARBA" id="ARBA00022723"/>
    </source>
</evidence>
<keyword evidence="4 12" id="KW-0808">Transferase</keyword>
<feature type="binding site" evidence="12">
    <location>
        <begin position="319"/>
        <end position="320"/>
    </location>
    <ligand>
        <name>ATP</name>
        <dbReference type="ChEBI" id="CHEBI:30616"/>
    </ligand>
</feature>
<keyword evidence="10 12" id="KW-0630">Potassium</keyword>
<name>A0ABR4I4D5_9EURO</name>
<keyword evidence="8 12" id="KW-0067">ATP-binding</keyword>
<feature type="binding site" evidence="12">
    <location>
        <position position="314"/>
    </location>
    <ligand>
        <name>K(+)</name>
        <dbReference type="ChEBI" id="CHEBI:29103"/>
    </ligand>
</feature>
<feature type="active site" description="Proton acceptor" evidence="12">
    <location>
        <position position="320"/>
    </location>
</feature>
<keyword evidence="6 12" id="KW-0547">Nucleotide-binding</keyword>
<evidence type="ECO:0000256" key="4">
    <source>
        <dbReference type="ARBA" id="ARBA00022679"/>
    </source>
</evidence>
<feature type="binding site" evidence="12">
    <location>
        <position position="374"/>
    </location>
    <ligand>
        <name>K(+)</name>
        <dbReference type="ChEBI" id="CHEBI:29103"/>
    </ligand>
</feature>
<comment type="similarity">
    <text evidence="1">Belongs to the carbohydrate kinase pfkB family.</text>
</comment>
<feature type="binding site" evidence="12">
    <location>
        <begin position="12"/>
        <end position="14"/>
    </location>
    <ligand>
        <name>substrate</name>
    </ligand>
</feature>
<evidence type="ECO:0000259" key="14">
    <source>
        <dbReference type="Pfam" id="PF00294"/>
    </source>
</evidence>
<evidence type="ECO:0000256" key="2">
    <source>
        <dbReference type="ARBA" id="ARBA00012035"/>
    </source>
</evidence>
<proteinExistence type="inferred from homology"/>
<feature type="binding site" evidence="12">
    <location>
        <position position="383"/>
    </location>
    <ligand>
        <name>K(+)</name>
        <dbReference type="ChEBI" id="CHEBI:29103"/>
    </ligand>
</feature>
<keyword evidence="12" id="KW-0963">Cytoplasm</keyword>
<feature type="binding site" evidence="12">
    <location>
        <position position="377"/>
    </location>
    <ligand>
        <name>K(+)</name>
        <dbReference type="ChEBI" id="CHEBI:29103"/>
    </ligand>
</feature>
<keyword evidence="12" id="KW-0539">Nucleus</keyword>
<feature type="domain" description="Carbohydrate kinase PfkB" evidence="14">
    <location>
        <begin position="5"/>
        <end position="385"/>
    </location>
</feature>
<dbReference type="PANTHER" id="PTHR10584">
    <property type="entry name" value="SUGAR KINASE"/>
    <property type="match status" value="1"/>
</dbReference>
<feature type="binding site" evidence="12">
    <location>
        <begin position="40"/>
        <end position="44"/>
    </location>
    <ligand>
        <name>substrate</name>
    </ligand>
</feature>
<comment type="caution">
    <text evidence="12">Lacks conserved residue(s) required for the propagation of feature annotation.</text>
</comment>
<dbReference type="InterPro" id="IPR029056">
    <property type="entry name" value="Ribokinase-like"/>
</dbReference>
<comment type="catalytic activity">
    <reaction evidence="12">
        <text>D-ribose + ATP = D-ribose 5-phosphate + ADP + H(+)</text>
        <dbReference type="Rhea" id="RHEA:13697"/>
        <dbReference type="ChEBI" id="CHEBI:15378"/>
        <dbReference type="ChEBI" id="CHEBI:30616"/>
        <dbReference type="ChEBI" id="CHEBI:47013"/>
        <dbReference type="ChEBI" id="CHEBI:78346"/>
        <dbReference type="ChEBI" id="CHEBI:456216"/>
        <dbReference type="EC" id="2.7.1.15"/>
    </reaction>
</comment>
<feature type="binding site" evidence="12">
    <location>
        <position position="170"/>
    </location>
    <ligand>
        <name>substrate</name>
    </ligand>
</feature>
<dbReference type="InterPro" id="IPR002173">
    <property type="entry name" value="Carboh/pur_kinase_PfkB_CS"/>
</dbReference>
<feature type="binding site" evidence="12">
    <location>
        <begin position="275"/>
        <end position="280"/>
    </location>
    <ligand>
        <name>ATP</name>
        <dbReference type="ChEBI" id="CHEBI:30616"/>
    </ligand>
</feature>
<evidence type="ECO:0000256" key="10">
    <source>
        <dbReference type="ARBA" id="ARBA00022958"/>
    </source>
</evidence>
<evidence type="ECO:0000256" key="8">
    <source>
        <dbReference type="ARBA" id="ARBA00022840"/>
    </source>
</evidence>
<feature type="binding site" evidence="12">
    <location>
        <position position="230"/>
    </location>
    <ligand>
        <name>ATP</name>
        <dbReference type="ChEBI" id="CHEBI:30616"/>
    </ligand>
</feature>
<comment type="activity regulation">
    <text evidence="12">Activated by a monovalent cation that binds near, but not in, the active site. The most likely occupant of the site in vivo is potassium. Ion binding induces a conformational change that may alter substrate affinity.</text>
</comment>
<reference evidence="15 16" key="1">
    <citation type="submission" date="2024-07" db="EMBL/GenBank/DDBJ databases">
        <title>Section-level genome sequencing and comparative genomics of Aspergillus sections Usti and Cavernicolus.</title>
        <authorList>
            <consortium name="Lawrence Berkeley National Laboratory"/>
            <person name="Nybo J.L."/>
            <person name="Vesth T.C."/>
            <person name="Theobald S."/>
            <person name="Frisvad J.C."/>
            <person name="Larsen T.O."/>
            <person name="Kjaerboelling I."/>
            <person name="Rothschild-Mancinelli K."/>
            <person name="Lyhne E.K."/>
            <person name="Kogle M.E."/>
            <person name="Barry K."/>
            <person name="Clum A."/>
            <person name="Na H."/>
            <person name="Ledsgaard L."/>
            <person name="Lin J."/>
            <person name="Lipzen A."/>
            <person name="Kuo A."/>
            <person name="Riley R."/>
            <person name="Mondo S."/>
            <person name="LaButti K."/>
            <person name="Haridas S."/>
            <person name="Pangalinan J."/>
            <person name="Salamov A.A."/>
            <person name="Simmons B.A."/>
            <person name="Magnuson J.K."/>
            <person name="Chen J."/>
            <person name="Drula E."/>
            <person name="Henrissat B."/>
            <person name="Wiebenga A."/>
            <person name="Lubbers R.J."/>
            <person name="Gomes A.C."/>
            <person name="Makela M.R."/>
            <person name="Stajich J."/>
            <person name="Grigoriev I.V."/>
            <person name="Mortensen U.H."/>
            <person name="De vries R.P."/>
            <person name="Baker S.E."/>
            <person name="Andersen M.R."/>
        </authorList>
    </citation>
    <scope>NUCLEOTIDE SEQUENCE [LARGE SCALE GENOMIC DNA]</scope>
    <source>
        <strain evidence="15 16">CBS 600.67</strain>
    </source>
</reference>
<keyword evidence="5 12" id="KW-0479">Metal-binding</keyword>
<evidence type="ECO:0000256" key="11">
    <source>
        <dbReference type="ARBA" id="ARBA00023277"/>
    </source>
</evidence>
<evidence type="ECO:0000256" key="1">
    <source>
        <dbReference type="ARBA" id="ARBA00005380"/>
    </source>
</evidence>
<dbReference type="SUPFAM" id="SSF53613">
    <property type="entry name" value="Ribokinase-like"/>
    <property type="match status" value="1"/>
</dbReference>